<dbReference type="GO" id="GO:0015846">
    <property type="term" value="P:polyamine transport"/>
    <property type="evidence" value="ECO:0007669"/>
    <property type="project" value="InterPro"/>
</dbReference>
<sequence>MEVESIPTDEYEDSLHIWNWYVQWVEWGAERFEEEYPDVSTTVDAYSQPSQWYSQLQAGNHEIDSVGTTAEWVDRAMGNDFLEPLPVDRMPNWDNIDDQFKEPVLEHFSDDDGGVYALPHSMSVFPTLVYNENNFDSPPTSWDILWDDEYEDRMALMAHYSAAVCQVGALYTGQDPNDPDDFEDIKEALIQQKPLNLTYGDEHETHMQMFINEDIDVGTHTSGRINMANYLHDGDHVSWTIPEEGAVYTTDLLAVPADAPNPRTNLNFLNFMLSDEALEEFVRIFTYKTPLKDLEEKVRGKEGIPDELVDDILWDDEMMENLHWARPLDQDVQERYDEIWTEVQAA</sequence>
<comment type="caution">
    <text evidence="5">The sequence shown here is derived from an EMBL/GenBank/DDBJ whole genome shotgun (WGS) entry which is preliminary data.</text>
</comment>
<proteinExistence type="predicted"/>
<dbReference type="GO" id="GO:0042597">
    <property type="term" value="C:periplasmic space"/>
    <property type="evidence" value="ECO:0007669"/>
    <property type="project" value="UniProtKB-SubCell"/>
</dbReference>
<evidence type="ECO:0000256" key="1">
    <source>
        <dbReference type="ARBA" id="ARBA00004418"/>
    </source>
</evidence>
<evidence type="ECO:0000256" key="3">
    <source>
        <dbReference type="ARBA" id="ARBA00022729"/>
    </source>
</evidence>
<keyword evidence="4" id="KW-0574">Periplasm</keyword>
<reference evidence="5 6" key="1">
    <citation type="submission" date="2020-01" db="EMBL/GenBank/DDBJ databases">
        <title>Natronorubrum sp. JWXQ-INN 674 isolated from Inner Mongolia Autonomous Region of China.</title>
        <authorList>
            <person name="Xue Q."/>
        </authorList>
    </citation>
    <scope>NUCLEOTIDE SEQUENCE [LARGE SCALE GENOMIC DNA]</scope>
    <source>
        <strain evidence="5 6">JWXQ-INN-674</strain>
    </source>
</reference>
<keyword evidence="3" id="KW-0732">Signal</keyword>
<dbReference type="Gene3D" id="3.40.190.10">
    <property type="entry name" value="Periplasmic binding protein-like II"/>
    <property type="match status" value="2"/>
</dbReference>
<keyword evidence="6" id="KW-1185">Reference proteome</keyword>
<evidence type="ECO:0000313" key="6">
    <source>
        <dbReference type="Proteomes" id="UP000434101"/>
    </source>
</evidence>
<dbReference type="InterPro" id="IPR001188">
    <property type="entry name" value="Sperm_putr-bd"/>
</dbReference>
<evidence type="ECO:0000313" key="5">
    <source>
        <dbReference type="EMBL" id="MXV63929.1"/>
    </source>
</evidence>
<keyword evidence="2" id="KW-0813">Transport</keyword>
<dbReference type="SUPFAM" id="SSF53850">
    <property type="entry name" value="Periplasmic binding protein-like II"/>
    <property type="match status" value="1"/>
</dbReference>
<dbReference type="PANTHER" id="PTHR30222:SF17">
    <property type="entry name" value="SPERMIDINE_PUTRESCINE-BINDING PERIPLASMIC PROTEIN"/>
    <property type="match status" value="1"/>
</dbReference>
<accession>A0A6B0VTQ7</accession>
<dbReference type="PANTHER" id="PTHR30222">
    <property type="entry name" value="SPERMIDINE/PUTRESCINE-BINDING PERIPLASMIC PROTEIN"/>
    <property type="match status" value="1"/>
</dbReference>
<gene>
    <name evidence="5" type="ORF">GS429_18050</name>
</gene>
<dbReference type="RefSeq" id="WP_160066776.1">
    <property type="nucleotide sequence ID" value="NZ_WUYX01000068.1"/>
</dbReference>
<dbReference type="GO" id="GO:0019808">
    <property type="term" value="F:polyamine binding"/>
    <property type="evidence" value="ECO:0007669"/>
    <property type="project" value="InterPro"/>
</dbReference>
<dbReference type="InterPro" id="IPR006059">
    <property type="entry name" value="SBP"/>
</dbReference>
<dbReference type="Pfam" id="PF13416">
    <property type="entry name" value="SBP_bac_8"/>
    <property type="match status" value="1"/>
</dbReference>
<protein>
    <submittedName>
        <fullName evidence="5">Extracellular solute-binding protein</fullName>
    </submittedName>
</protein>
<evidence type="ECO:0000256" key="4">
    <source>
        <dbReference type="ARBA" id="ARBA00022764"/>
    </source>
</evidence>
<name>A0A6B0VTQ7_9EURY</name>
<dbReference type="AlphaFoldDB" id="A0A6B0VTQ7"/>
<dbReference type="Proteomes" id="UP000434101">
    <property type="component" value="Unassembled WGS sequence"/>
</dbReference>
<dbReference type="PRINTS" id="PR00909">
    <property type="entry name" value="SPERMDNBNDNG"/>
</dbReference>
<dbReference type="OrthoDB" id="30917at2157"/>
<dbReference type="EMBL" id="WUYX01000068">
    <property type="protein sequence ID" value="MXV63929.1"/>
    <property type="molecule type" value="Genomic_DNA"/>
</dbReference>
<evidence type="ECO:0000256" key="2">
    <source>
        <dbReference type="ARBA" id="ARBA00022448"/>
    </source>
</evidence>
<organism evidence="5 6">
    <name type="scientific">Natronorubrum halalkaliphilum</name>
    <dbReference type="NCBI Taxonomy" id="2691917"/>
    <lineage>
        <taxon>Archaea</taxon>
        <taxon>Methanobacteriati</taxon>
        <taxon>Methanobacteriota</taxon>
        <taxon>Stenosarchaea group</taxon>
        <taxon>Halobacteria</taxon>
        <taxon>Halobacteriales</taxon>
        <taxon>Natrialbaceae</taxon>
        <taxon>Natronorubrum</taxon>
    </lineage>
</organism>
<comment type="subcellular location">
    <subcellularLocation>
        <location evidence="1">Periplasm</location>
    </subcellularLocation>
</comment>